<dbReference type="EMBL" id="PRLK01000004">
    <property type="protein sequence ID" value="RYC72674.1"/>
    <property type="molecule type" value="Genomic_DNA"/>
</dbReference>
<comment type="caution">
    <text evidence="2">The sequence shown here is derived from an EMBL/GenBank/DDBJ whole genome shotgun (WGS) entry which is preliminary data.</text>
</comment>
<evidence type="ECO:0000256" key="1">
    <source>
        <dbReference type="SAM" id="Phobius"/>
    </source>
</evidence>
<feature type="transmembrane region" description="Helical" evidence="1">
    <location>
        <begin position="149"/>
        <end position="167"/>
    </location>
</feature>
<dbReference type="Proteomes" id="UP001190925">
    <property type="component" value="Unassembled WGS sequence"/>
</dbReference>
<feature type="transmembrane region" description="Helical" evidence="1">
    <location>
        <begin position="39"/>
        <end position="56"/>
    </location>
</feature>
<keyword evidence="1" id="KW-0472">Membrane</keyword>
<evidence type="ECO:0000313" key="3">
    <source>
        <dbReference type="Proteomes" id="UP001190925"/>
    </source>
</evidence>
<feature type="transmembrane region" description="Helical" evidence="1">
    <location>
        <begin position="122"/>
        <end position="143"/>
    </location>
</feature>
<reference evidence="2 3" key="1">
    <citation type="journal article" date="2018" name="bioRxiv">
        <title>Evidence of independent acquisition and adaption of ultra-small bacteria to human hosts across the highly diverse yet reduced genomes of the phylum Saccharibacteria.</title>
        <authorList>
            <person name="McLean J.S."/>
            <person name="Bor B."/>
            <person name="To T.T."/>
            <person name="Liu Q."/>
            <person name="Kearns K.A."/>
            <person name="Solden L.M."/>
            <person name="Wrighton K.C."/>
            <person name="He X."/>
            <person name="Shi W."/>
        </authorList>
    </citation>
    <scope>NUCLEOTIDE SEQUENCE [LARGE SCALE GENOMIC DNA]</scope>
    <source>
        <strain evidence="2 3">TM7_CMJM_G6_1_HOT_870</strain>
    </source>
</reference>
<dbReference type="RefSeq" id="WP_129718739.1">
    <property type="nucleotide sequence ID" value="NZ_PRLK01000004.1"/>
</dbReference>
<gene>
    <name evidence="2" type="ORF">G6CMJM_00323</name>
</gene>
<keyword evidence="1" id="KW-1133">Transmembrane helix</keyword>
<feature type="transmembrane region" description="Helical" evidence="1">
    <location>
        <begin position="68"/>
        <end position="86"/>
    </location>
</feature>
<proteinExistence type="predicted"/>
<evidence type="ECO:0000313" key="2">
    <source>
        <dbReference type="EMBL" id="RYC72674.1"/>
    </source>
</evidence>
<feature type="transmembrane region" description="Helical" evidence="1">
    <location>
        <begin position="208"/>
        <end position="231"/>
    </location>
</feature>
<protein>
    <submittedName>
        <fullName evidence="2">Uncharacterized protein</fullName>
    </submittedName>
</protein>
<keyword evidence="1" id="KW-0812">Transmembrane</keyword>
<accession>A0ABY0FI96</accession>
<feature type="transmembrane region" description="Helical" evidence="1">
    <location>
        <begin position="243"/>
        <end position="265"/>
    </location>
</feature>
<keyword evidence="3" id="KW-1185">Reference proteome</keyword>
<feature type="transmembrane region" description="Helical" evidence="1">
    <location>
        <begin position="12"/>
        <end position="33"/>
    </location>
</feature>
<organism evidence="2 3">
    <name type="scientific">Candidatus Nanogingivalis gingivitcus</name>
    <dbReference type="NCBI Taxonomy" id="2171992"/>
    <lineage>
        <taxon>Bacteria</taxon>
        <taxon>Candidatus Saccharimonadota</taxon>
        <taxon>Candidatus Nanosyncoccalia</taxon>
        <taxon>Candidatus Nanogingivales</taxon>
        <taxon>Candidatus Nanogingivalaceae</taxon>
        <taxon>Candidatus Nanogingivalis</taxon>
    </lineage>
</organism>
<reference evidence="2 3" key="2">
    <citation type="journal article" date="2020" name="Cell Rep.">
        <title>Acquisition and Adaptation of Ultra-small Parasitic Reduced Genome Bacteria to Mammalian Hosts.</title>
        <authorList>
            <person name="McLean J.S."/>
            <person name="Bor B."/>
            <person name="Kerns K.A."/>
            <person name="Liu Q."/>
            <person name="To T.T."/>
            <person name="Solden L."/>
            <person name="Hendrickson E.L."/>
            <person name="Wrighton K."/>
            <person name="Shi W."/>
            <person name="He X."/>
        </authorList>
    </citation>
    <scope>NUCLEOTIDE SEQUENCE [LARGE SCALE GENOMIC DNA]</scope>
    <source>
        <strain evidence="2 3">TM7_CMJM_G6_1_HOT_870</strain>
    </source>
</reference>
<feature type="transmembrane region" description="Helical" evidence="1">
    <location>
        <begin position="179"/>
        <end position="202"/>
    </location>
</feature>
<feature type="transmembrane region" description="Helical" evidence="1">
    <location>
        <begin position="98"/>
        <end position="115"/>
    </location>
</feature>
<sequence length="269" mass="30840">MDFIRISKKHSFWGSFFHLLFNIILAVIVWLSIVITKSPLIAIILIIASKWRTFAVRPRFWAVNVKSNLVDLIFSLSIAILMYAIAYSNAYVNVTNNSILQICFVILYILWLTFIKPRSDELFMKIQALLSVFFGFTTLFTVGYNWDELITVIASFIIGYASLRHILSINSSKDIEILSLFWGLIIAEISWFSNFLVIAYPIQISNIFNFAIPQVSIIVSALSFTAFEFFLPKKDDKEKKFSDILPAVIFSTILILMLLIFFSSIPKIA</sequence>
<name>A0ABY0FI96_9BACT</name>